<sequence>MKLIALGGTWYYLIAGLLVAGAAVASFIGRVKLGAALYGGMLTITAIWAIAEAGFEPWQIQARLAAPLVIAIWVFWSWIRRNWKISATVMAVGVALFSIWLVRANSWQNATDSSAFFASGNGEWPHYGNTLACLSSEHLAQLAA</sequence>
<keyword evidence="1" id="KW-0812">Transmembrane</keyword>
<keyword evidence="3" id="KW-1185">Reference proteome</keyword>
<gene>
    <name evidence="2" type="ORF">KFK14_05125</name>
</gene>
<evidence type="ECO:0000256" key="1">
    <source>
        <dbReference type="SAM" id="Phobius"/>
    </source>
</evidence>
<feature type="transmembrane region" description="Helical" evidence="1">
    <location>
        <begin position="9"/>
        <end position="29"/>
    </location>
</feature>
<feature type="transmembrane region" description="Helical" evidence="1">
    <location>
        <begin position="62"/>
        <end position="79"/>
    </location>
</feature>
<feature type="transmembrane region" description="Helical" evidence="1">
    <location>
        <begin position="35"/>
        <end position="55"/>
    </location>
</feature>
<dbReference type="Proteomes" id="UP000681425">
    <property type="component" value="Chromosome"/>
</dbReference>
<dbReference type="KEGG" id="spph:KFK14_05125"/>
<proteinExistence type="predicted"/>
<evidence type="ECO:0000313" key="3">
    <source>
        <dbReference type="Proteomes" id="UP000681425"/>
    </source>
</evidence>
<name>A0A975K8M1_9SPHN</name>
<organism evidence="2 3">
    <name type="scientific">Sphingobium phenoxybenzoativorans</name>
    <dbReference type="NCBI Taxonomy" id="1592790"/>
    <lineage>
        <taxon>Bacteria</taxon>
        <taxon>Pseudomonadati</taxon>
        <taxon>Pseudomonadota</taxon>
        <taxon>Alphaproteobacteria</taxon>
        <taxon>Sphingomonadales</taxon>
        <taxon>Sphingomonadaceae</taxon>
        <taxon>Sphingobium</taxon>
    </lineage>
</organism>
<dbReference type="AlphaFoldDB" id="A0A975K8M1"/>
<protein>
    <submittedName>
        <fullName evidence="2">Uncharacterized protein</fullName>
    </submittedName>
</protein>
<dbReference type="RefSeq" id="WP_212610120.1">
    <property type="nucleotide sequence ID" value="NZ_CP073910.1"/>
</dbReference>
<evidence type="ECO:0000313" key="2">
    <source>
        <dbReference type="EMBL" id="QUT06825.1"/>
    </source>
</evidence>
<accession>A0A975K8M1</accession>
<keyword evidence="1" id="KW-0472">Membrane</keyword>
<keyword evidence="1" id="KW-1133">Transmembrane helix</keyword>
<reference evidence="2" key="1">
    <citation type="submission" date="2021-04" db="EMBL/GenBank/DDBJ databases">
        <title>Isolation of p-tert-butylphenol degrading bacteria Sphingobium phenoxybenzoativorans Tas13 from active sludge.</title>
        <authorList>
            <person name="Li Y."/>
        </authorList>
    </citation>
    <scope>NUCLEOTIDE SEQUENCE</scope>
    <source>
        <strain evidence="2">Tas13</strain>
    </source>
</reference>
<feature type="transmembrane region" description="Helical" evidence="1">
    <location>
        <begin position="85"/>
        <end position="102"/>
    </location>
</feature>
<dbReference type="EMBL" id="CP073910">
    <property type="protein sequence ID" value="QUT06825.1"/>
    <property type="molecule type" value="Genomic_DNA"/>
</dbReference>